<name>A0AAN8YDZ7_SOLBU</name>
<reference evidence="1 2" key="1">
    <citation type="submission" date="2024-02" db="EMBL/GenBank/DDBJ databases">
        <title>de novo genome assembly of Solanum bulbocastanum strain 11H21.</title>
        <authorList>
            <person name="Hosaka A.J."/>
        </authorList>
    </citation>
    <scope>NUCLEOTIDE SEQUENCE [LARGE SCALE GENOMIC DNA]</scope>
    <source>
        <tissue evidence="1">Young leaves</tissue>
    </source>
</reference>
<dbReference type="PANTHER" id="PTHR33116">
    <property type="entry name" value="REVERSE TRANSCRIPTASE ZINC-BINDING DOMAIN-CONTAINING PROTEIN-RELATED-RELATED"/>
    <property type="match status" value="1"/>
</dbReference>
<accession>A0AAN8YDZ7</accession>
<sequence length="97" mass="10945">MGNPITNLGCPLYIGRQRIIYYSHLVEKASKKVCGWQERLLSFGSKITMIKHAFQSIPIHTMAAVSPPNTIIKYIVYHSRLFLGKRLGQEKVSLGIS</sequence>
<proteinExistence type="predicted"/>
<dbReference type="Proteomes" id="UP001371456">
    <property type="component" value="Unassembled WGS sequence"/>
</dbReference>
<gene>
    <name evidence="1" type="ORF">RDI58_013424</name>
</gene>
<dbReference type="PANTHER" id="PTHR33116:SF82">
    <property type="entry name" value="RNASE H FAMILY PROTEIN"/>
    <property type="match status" value="1"/>
</dbReference>
<organism evidence="1 2">
    <name type="scientific">Solanum bulbocastanum</name>
    <name type="common">Wild potato</name>
    <dbReference type="NCBI Taxonomy" id="147425"/>
    <lineage>
        <taxon>Eukaryota</taxon>
        <taxon>Viridiplantae</taxon>
        <taxon>Streptophyta</taxon>
        <taxon>Embryophyta</taxon>
        <taxon>Tracheophyta</taxon>
        <taxon>Spermatophyta</taxon>
        <taxon>Magnoliopsida</taxon>
        <taxon>eudicotyledons</taxon>
        <taxon>Gunneridae</taxon>
        <taxon>Pentapetalae</taxon>
        <taxon>asterids</taxon>
        <taxon>lamiids</taxon>
        <taxon>Solanales</taxon>
        <taxon>Solanaceae</taxon>
        <taxon>Solanoideae</taxon>
        <taxon>Solaneae</taxon>
        <taxon>Solanum</taxon>
    </lineage>
</organism>
<dbReference type="AlphaFoldDB" id="A0AAN8YDZ7"/>
<evidence type="ECO:0000313" key="2">
    <source>
        <dbReference type="Proteomes" id="UP001371456"/>
    </source>
</evidence>
<evidence type="ECO:0000313" key="1">
    <source>
        <dbReference type="EMBL" id="KAK6789624.1"/>
    </source>
</evidence>
<dbReference type="EMBL" id="JBANQN010000005">
    <property type="protein sequence ID" value="KAK6789624.1"/>
    <property type="molecule type" value="Genomic_DNA"/>
</dbReference>
<protein>
    <submittedName>
        <fullName evidence="1">Uncharacterized protein</fullName>
    </submittedName>
</protein>
<keyword evidence="2" id="KW-1185">Reference proteome</keyword>
<comment type="caution">
    <text evidence="1">The sequence shown here is derived from an EMBL/GenBank/DDBJ whole genome shotgun (WGS) entry which is preliminary data.</text>
</comment>